<dbReference type="AlphaFoldDB" id="A0A1G8TMQ6"/>
<dbReference type="PANTHER" id="PTHR43798">
    <property type="entry name" value="MONOACYLGLYCEROL LIPASE"/>
    <property type="match status" value="1"/>
</dbReference>
<dbReference type="Proteomes" id="UP000199202">
    <property type="component" value="Unassembled WGS sequence"/>
</dbReference>
<organism evidence="2 3">
    <name type="scientific">Nonomuraea jiangxiensis</name>
    <dbReference type="NCBI Taxonomy" id="633440"/>
    <lineage>
        <taxon>Bacteria</taxon>
        <taxon>Bacillati</taxon>
        <taxon>Actinomycetota</taxon>
        <taxon>Actinomycetes</taxon>
        <taxon>Streptosporangiales</taxon>
        <taxon>Streptosporangiaceae</taxon>
        <taxon>Nonomuraea</taxon>
    </lineage>
</organism>
<dbReference type="Pfam" id="PF12697">
    <property type="entry name" value="Abhydrolase_6"/>
    <property type="match status" value="1"/>
</dbReference>
<dbReference type="SUPFAM" id="SSF53474">
    <property type="entry name" value="alpha/beta-Hydrolases"/>
    <property type="match status" value="1"/>
</dbReference>
<sequence length="304" mass="33433">MKVGGVRGQVGRFTSPDAERKFLAAYERAMSLWPQPYERLDVETSYGTTRVYRYGTAPAEPIVLLHGHGANASNWYPQITPLGREHPVYAIDTIDDPGGSRQRTPVTGSRDAAAWLTEVLAGLGLRRVHLVGLSYGAWLALNQGIYDPDRLATLTLLDPGGLEKVRLRFMADMLVGALAMALAPRRWRPALGRSLNVHALVERAEIMKPVMIGARFFRPDRSPARPFTDDELQRVTVPVQLIVGERSTLLQPRRALARASALLPVVRAEILPDVGHAVPLERPDLVNARILAFVKGSAVTSVDD</sequence>
<proteinExistence type="predicted"/>
<dbReference type="Gene3D" id="3.40.50.1820">
    <property type="entry name" value="alpha/beta hydrolase"/>
    <property type="match status" value="1"/>
</dbReference>
<name>A0A1G8TMQ6_9ACTN</name>
<accession>A0A1G8TMQ6</accession>
<dbReference type="GO" id="GO:0047372">
    <property type="term" value="F:monoacylglycerol lipase activity"/>
    <property type="evidence" value="ECO:0007669"/>
    <property type="project" value="TreeGrafter"/>
</dbReference>
<dbReference type="InterPro" id="IPR050266">
    <property type="entry name" value="AB_hydrolase_sf"/>
</dbReference>
<keyword evidence="3" id="KW-1185">Reference proteome</keyword>
<dbReference type="InterPro" id="IPR000073">
    <property type="entry name" value="AB_hydrolase_1"/>
</dbReference>
<evidence type="ECO:0000313" key="3">
    <source>
        <dbReference type="Proteomes" id="UP000199202"/>
    </source>
</evidence>
<dbReference type="GO" id="GO:0046464">
    <property type="term" value="P:acylglycerol catabolic process"/>
    <property type="evidence" value="ECO:0007669"/>
    <property type="project" value="TreeGrafter"/>
</dbReference>
<evidence type="ECO:0000259" key="1">
    <source>
        <dbReference type="Pfam" id="PF12697"/>
    </source>
</evidence>
<dbReference type="InterPro" id="IPR029058">
    <property type="entry name" value="AB_hydrolase_fold"/>
</dbReference>
<dbReference type="EMBL" id="FNDJ01000010">
    <property type="protein sequence ID" value="SDJ42205.1"/>
    <property type="molecule type" value="Genomic_DNA"/>
</dbReference>
<reference evidence="2 3" key="1">
    <citation type="submission" date="2016-10" db="EMBL/GenBank/DDBJ databases">
        <authorList>
            <person name="de Groot N.N."/>
        </authorList>
    </citation>
    <scope>NUCLEOTIDE SEQUENCE [LARGE SCALE GENOMIC DNA]</scope>
    <source>
        <strain evidence="2 3">CGMCC 4.6533</strain>
    </source>
</reference>
<dbReference type="GO" id="GO:0016020">
    <property type="term" value="C:membrane"/>
    <property type="evidence" value="ECO:0007669"/>
    <property type="project" value="TreeGrafter"/>
</dbReference>
<feature type="domain" description="AB hydrolase-1" evidence="1">
    <location>
        <begin position="62"/>
        <end position="288"/>
    </location>
</feature>
<gene>
    <name evidence="2" type="ORF">SAMN05421869_110215</name>
</gene>
<dbReference type="RefSeq" id="WP_218135937.1">
    <property type="nucleotide sequence ID" value="NZ_FNDJ01000010.1"/>
</dbReference>
<dbReference type="PANTHER" id="PTHR43798:SF33">
    <property type="entry name" value="HYDROLASE, PUTATIVE (AFU_ORTHOLOGUE AFUA_2G14860)-RELATED"/>
    <property type="match status" value="1"/>
</dbReference>
<protein>
    <submittedName>
        <fullName evidence="2">Pimeloyl-ACP methyl ester carboxylesterase</fullName>
    </submittedName>
</protein>
<evidence type="ECO:0000313" key="2">
    <source>
        <dbReference type="EMBL" id="SDJ42205.1"/>
    </source>
</evidence>
<dbReference type="STRING" id="633440.SAMN05421869_110215"/>